<dbReference type="EMBL" id="JACIJF010000001">
    <property type="protein sequence ID" value="MBB5709299.1"/>
    <property type="molecule type" value="Genomic_DNA"/>
</dbReference>
<reference evidence="2 3" key="1">
    <citation type="submission" date="2020-08" db="EMBL/GenBank/DDBJ databases">
        <title>Genomic Encyclopedia of Type Strains, Phase IV (KMG-IV): sequencing the most valuable type-strain genomes for metagenomic binning, comparative biology and taxonomic classification.</title>
        <authorList>
            <person name="Goeker M."/>
        </authorList>
    </citation>
    <scope>NUCLEOTIDE SEQUENCE [LARGE SCALE GENOMIC DNA]</scope>
    <source>
        <strain evidence="2 3">DSM 26736</strain>
    </source>
</reference>
<name>A0A840YB88_9SPHN</name>
<gene>
    <name evidence="2" type="ORF">FHT02_000505</name>
</gene>
<feature type="compositionally biased region" description="Basic and acidic residues" evidence="1">
    <location>
        <begin position="42"/>
        <end position="53"/>
    </location>
</feature>
<comment type="caution">
    <text evidence="2">The sequence shown here is derived from an EMBL/GenBank/DDBJ whole genome shotgun (WGS) entry which is preliminary data.</text>
</comment>
<evidence type="ECO:0000313" key="2">
    <source>
        <dbReference type="EMBL" id="MBB5709299.1"/>
    </source>
</evidence>
<evidence type="ECO:0000313" key="3">
    <source>
        <dbReference type="Proteomes" id="UP000527143"/>
    </source>
</evidence>
<sequence length="53" mass="5610">MNPVHILFAVALVTAIYAMVSEIRAANTRLATTGSSPSAPRAEAHFNEEIGRG</sequence>
<dbReference type="RefSeq" id="WP_184083880.1">
    <property type="nucleotide sequence ID" value="NZ_JACIJF010000001.1"/>
</dbReference>
<keyword evidence="3" id="KW-1185">Reference proteome</keyword>
<dbReference type="Proteomes" id="UP000527143">
    <property type="component" value="Unassembled WGS sequence"/>
</dbReference>
<protein>
    <submittedName>
        <fullName evidence="2">Uncharacterized protein</fullName>
    </submittedName>
</protein>
<dbReference type="AlphaFoldDB" id="A0A840YB88"/>
<evidence type="ECO:0000256" key="1">
    <source>
        <dbReference type="SAM" id="MobiDB-lite"/>
    </source>
</evidence>
<feature type="region of interest" description="Disordered" evidence="1">
    <location>
        <begin position="30"/>
        <end position="53"/>
    </location>
</feature>
<organism evidence="2 3">
    <name type="scientific">Sphingomonas xinjiangensis</name>
    <dbReference type="NCBI Taxonomy" id="643568"/>
    <lineage>
        <taxon>Bacteria</taxon>
        <taxon>Pseudomonadati</taxon>
        <taxon>Pseudomonadota</taxon>
        <taxon>Alphaproteobacteria</taxon>
        <taxon>Sphingomonadales</taxon>
        <taxon>Sphingomonadaceae</taxon>
        <taxon>Sphingomonas</taxon>
    </lineage>
</organism>
<accession>A0A840YB88</accession>
<proteinExistence type="predicted"/>